<dbReference type="EMBL" id="RCML01001382">
    <property type="protein sequence ID" value="KAG2963026.1"/>
    <property type="molecule type" value="Genomic_DNA"/>
</dbReference>
<feature type="signal peptide" evidence="2">
    <location>
        <begin position="1"/>
        <end position="20"/>
    </location>
</feature>
<evidence type="ECO:0000256" key="2">
    <source>
        <dbReference type="SAM" id="SignalP"/>
    </source>
</evidence>
<evidence type="ECO:0000313" key="6">
    <source>
        <dbReference type="EMBL" id="KAG2963026.1"/>
    </source>
</evidence>
<dbReference type="AlphaFoldDB" id="A0A8T1F6P1"/>
<keyword evidence="2" id="KW-0732">Signal</keyword>
<dbReference type="EMBL" id="RCMI01000335">
    <property type="protein sequence ID" value="KAG2916651.1"/>
    <property type="molecule type" value="Genomic_DNA"/>
</dbReference>
<dbReference type="EMBL" id="RCMG01000347">
    <property type="protein sequence ID" value="KAG2856112.1"/>
    <property type="molecule type" value="Genomic_DNA"/>
</dbReference>
<sequence length="303" mass="31827">MFKPHLSILTMLAGAAFASAATILAFASRADAHGHLNEPKPTFKDGESTVNWVVQIDNFWDIGSGGDQVGKYKTMAKEKGMSVKDVVLDMVGADKKCGFTRTDVDPQPIPTDGKAKWLGNDGGGFTHTGPCELYIDDKMVLHSDDCETDYPGGPNDSGEMSVMPVDYSSCNGNCIFTIYWLGFQNAQWQAYINCVPLSGSGGSTKQTQSSPGSSTGTKSAESSSTGATPSTETQSESSSDQTPATESSGETPTTESSSPGSPSTLSTPAPAETESPSTDTPATPSTETDTKCTPARRLRNKTS</sequence>
<evidence type="ECO:0008006" key="8">
    <source>
        <dbReference type="Google" id="ProtNLM"/>
    </source>
</evidence>
<reference evidence="6" key="1">
    <citation type="submission" date="2018-10" db="EMBL/GenBank/DDBJ databases">
        <title>Effector identification in a new, highly contiguous assembly of the strawberry crown rot pathogen Phytophthora cactorum.</title>
        <authorList>
            <person name="Armitage A.D."/>
            <person name="Nellist C.F."/>
            <person name="Bates H."/>
            <person name="Vickerstaff R.J."/>
            <person name="Harrison R.J."/>
        </authorList>
    </citation>
    <scope>NUCLEOTIDE SEQUENCE</scope>
    <source>
        <strain evidence="3">15-7</strain>
        <strain evidence="4">4032</strain>
        <strain evidence="5">4040</strain>
        <strain evidence="6">P415</strain>
    </source>
</reference>
<dbReference type="VEuPathDB" id="FungiDB:PC110_g7555"/>
<gene>
    <name evidence="3" type="ORF">PC113_g11872</name>
    <name evidence="4" type="ORF">PC115_g10963</name>
    <name evidence="5" type="ORF">PC117_g9163</name>
    <name evidence="6" type="ORF">PC118_g21101</name>
</gene>
<organism evidence="6 7">
    <name type="scientific">Phytophthora cactorum</name>
    <dbReference type="NCBI Taxonomy" id="29920"/>
    <lineage>
        <taxon>Eukaryota</taxon>
        <taxon>Sar</taxon>
        <taxon>Stramenopiles</taxon>
        <taxon>Oomycota</taxon>
        <taxon>Peronosporomycetes</taxon>
        <taxon>Peronosporales</taxon>
        <taxon>Peronosporaceae</taxon>
        <taxon>Phytophthora</taxon>
    </lineage>
</organism>
<feature type="compositionally biased region" description="Low complexity" evidence="1">
    <location>
        <begin position="203"/>
        <end position="287"/>
    </location>
</feature>
<comment type="caution">
    <text evidence="6">The sequence shown here is derived from an EMBL/GenBank/DDBJ whole genome shotgun (WGS) entry which is preliminary data.</text>
</comment>
<evidence type="ECO:0000313" key="4">
    <source>
        <dbReference type="EMBL" id="KAG2916651.1"/>
    </source>
</evidence>
<feature type="chain" id="PRO_5036435386" description="Concanavalin A-like lectin/glucanase domain" evidence="2">
    <location>
        <begin position="21"/>
        <end position="303"/>
    </location>
</feature>
<evidence type="ECO:0000313" key="7">
    <source>
        <dbReference type="Proteomes" id="UP000697107"/>
    </source>
</evidence>
<evidence type="ECO:0000313" key="3">
    <source>
        <dbReference type="EMBL" id="KAG2856112.1"/>
    </source>
</evidence>
<proteinExistence type="predicted"/>
<evidence type="ECO:0000313" key="5">
    <source>
        <dbReference type="EMBL" id="KAG2944161.1"/>
    </source>
</evidence>
<name>A0A8T1F6P1_9STRA</name>
<evidence type="ECO:0000256" key="1">
    <source>
        <dbReference type="SAM" id="MobiDB-lite"/>
    </source>
</evidence>
<dbReference type="Proteomes" id="UP000697107">
    <property type="component" value="Unassembled WGS sequence"/>
</dbReference>
<dbReference type="Proteomes" id="UP000735874">
    <property type="component" value="Unassembled WGS sequence"/>
</dbReference>
<protein>
    <recommendedName>
        <fullName evidence="8">Concanavalin A-like lectin/glucanase domain</fullName>
    </recommendedName>
</protein>
<feature type="compositionally biased region" description="Basic residues" evidence="1">
    <location>
        <begin position="294"/>
        <end position="303"/>
    </location>
</feature>
<dbReference type="EMBL" id="RCMK01000206">
    <property type="protein sequence ID" value="KAG2944161.1"/>
    <property type="molecule type" value="Genomic_DNA"/>
</dbReference>
<dbReference type="Proteomes" id="UP000736787">
    <property type="component" value="Unassembled WGS sequence"/>
</dbReference>
<feature type="region of interest" description="Disordered" evidence="1">
    <location>
        <begin position="200"/>
        <end position="303"/>
    </location>
</feature>
<accession>A0A8T1F6P1</accession>
<dbReference type="Proteomes" id="UP000774804">
    <property type="component" value="Unassembled WGS sequence"/>
</dbReference>